<keyword evidence="2" id="KW-1185">Reference proteome</keyword>
<accession>A0A2N3V537</accession>
<protein>
    <submittedName>
        <fullName evidence="1">Uncharacterized protein</fullName>
    </submittedName>
</protein>
<organism evidence="1 2">
    <name type="scientific">Nocardia fluminea</name>
    <dbReference type="NCBI Taxonomy" id="134984"/>
    <lineage>
        <taxon>Bacteria</taxon>
        <taxon>Bacillati</taxon>
        <taxon>Actinomycetota</taxon>
        <taxon>Actinomycetes</taxon>
        <taxon>Mycobacteriales</taxon>
        <taxon>Nocardiaceae</taxon>
        <taxon>Nocardia</taxon>
    </lineage>
</organism>
<dbReference type="AlphaFoldDB" id="A0A2N3V537"/>
<name>A0A2N3V537_9NOCA</name>
<evidence type="ECO:0000313" key="2">
    <source>
        <dbReference type="Proteomes" id="UP000233766"/>
    </source>
</evidence>
<gene>
    <name evidence="1" type="ORF">ATK86_7149</name>
</gene>
<evidence type="ECO:0000313" key="1">
    <source>
        <dbReference type="EMBL" id="PKV76747.1"/>
    </source>
</evidence>
<dbReference type="EMBL" id="PJMW01000003">
    <property type="protein sequence ID" value="PKV76747.1"/>
    <property type="molecule type" value="Genomic_DNA"/>
</dbReference>
<dbReference type="Proteomes" id="UP000233766">
    <property type="component" value="Unassembled WGS sequence"/>
</dbReference>
<comment type="caution">
    <text evidence="1">The sequence shown here is derived from an EMBL/GenBank/DDBJ whole genome shotgun (WGS) entry which is preliminary data.</text>
</comment>
<reference evidence="1 2" key="1">
    <citation type="submission" date="2017-12" db="EMBL/GenBank/DDBJ databases">
        <title>Sequencing the genomes of 1000 Actinobacteria strains.</title>
        <authorList>
            <person name="Klenk H.-P."/>
        </authorList>
    </citation>
    <scope>NUCLEOTIDE SEQUENCE [LARGE SCALE GENOMIC DNA]</scope>
    <source>
        <strain evidence="1 2">DSM 44489</strain>
    </source>
</reference>
<sequence length="135" mass="15303">MRRCPNSVLETDNGVCSKPGAIQGDDFLNSHNLAKLWDKLRPSAEELIGEFGVRKVEVDAITRIIWQLTMIDPDGQELRYHVRTDGKPSLANHKYIDPPKFQEAMLGASAFLDGLTEYAFQQLELRREIAEEYGP</sequence>
<proteinExistence type="predicted"/>